<evidence type="ECO:0000313" key="3">
    <source>
        <dbReference type="EMBL" id="BDG70712.1"/>
    </source>
</evidence>
<dbReference type="Proteomes" id="UP000831327">
    <property type="component" value="Chromosome"/>
</dbReference>
<sequence length="127" mass="12960">MGGAMQQADTADGNAPSGEARQDASSVAAEASAAERLNVLELALDLAAAIEAARLRLPGWLALGSGVVLLYMIARPAADPPDAADLIVVLFVALATAVLVGLEYGNIRQSRAALRSLPRPRDGGPTS</sequence>
<keyword evidence="2" id="KW-1133">Transmembrane helix</keyword>
<feature type="transmembrane region" description="Helical" evidence="2">
    <location>
        <begin position="57"/>
        <end position="74"/>
    </location>
</feature>
<feature type="region of interest" description="Disordered" evidence="1">
    <location>
        <begin position="1"/>
        <end position="26"/>
    </location>
</feature>
<proteinExistence type="predicted"/>
<evidence type="ECO:0000313" key="4">
    <source>
        <dbReference type="Proteomes" id="UP000831327"/>
    </source>
</evidence>
<keyword evidence="2" id="KW-0812">Transmembrane</keyword>
<keyword evidence="2" id="KW-0472">Membrane</keyword>
<reference evidence="3 4" key="1">
    <citation type="journal article" date="2016" name="Microbes Environ.">
        <title>Phylogenetically diverse aerobic anoxygenic phototrophic bacteria isolated from epilithic biofilms in Tama river, Japan.</title>
        <authorList>
            <person name="Hirose S."/>
            <person name="Matsuura K."/>
            <person name="Haruta S."/>
        </authorList>
    </citation>
    <scope>NUCLEOTIDE SEQUENCE [LARGE SCALE GENOMIC DNA]</scope>
    <source>
        <strain evidence="3 4">S08</strain>
    </source>
</reference>
<feature type="transmembrane region" description="Helical" evidence="2">
    <location>
        <begin position="86"/>
        <end position="105"/>
    </location>
</feature>
<evidence type="ECO:0000256" key="2">
    <source>
        <dbReference type="SAM" id="Phobius"/>
    </source>
</evidence>
<evidence type="ECO:0000256" key="1">
    <source>
        <dbReference type="SAM" id="MobiDB-lite"/>
    </source>
</evidence>
<gene>
    <name evidence="3" type="ORF">Rmf_06410</name>
</gene>
<organism evidence="3 4">
    <name type="scientific">Roseomonas fluvialis</name>
    <dbReference type="NCBI Taxonomy" id="1750527"/>
    <lineage>
        <taxon>Bacteria</taxon>
        <taxon>Pseudomonadati</taxon>
        <taxon>Pseudomonadota</taxon>
        <taxon>Alphaproteobacteria</taxon>
        <taxon>Acetobacterales</taxon>
        <taxon>Roseomonadaceae</taxon>
        <taxon>Roseomonas</taxon>
    </lineage>
</organism>
<dbReference type="RefSeq" id="WP_244458029.1">
    <property type="nucleotide sequence ID" value="NZ_AP025637.1"/>
</dbReference>
<dbReference type="EMBL" id="AP025637">
    <property type="protein sequence ID" value="BDG70712.1"/>
    <property type="molecule type" value="Genomic_DNA"/>
</dbReference>
<accession>A0ABM7XYZ4</accession>
<protein>
    <submittedName>
        <fullName evidence="3">Uncharacterized protein</fullName>
    </submittedName>
</protein>
<name>A0ABM7XYZ4_9PROT</name>
<keyword evidence="4" id="KW-1185">Reference proteome</keyword>